<dbReference type="Gene3D" id="1.10.287.130">
    <property type="match status" value="1"/>
</dbReference>
<evidence type="ECO:0000259" key="6">
    <source>
        <dbReference type="PROSITE" id="PS50110"/>
    </source>
</evidence>
<dbReference type="EMBL" id="CP001392">
    <property type="protein sequence ID" value="ACM32109.1"/>
    <property type="molecule type" value="Genomic_DNA"/>
</dbReference>
<accession>A0A9J9U9H3</accession>
<dbReference type="SUPFAM" id="SSF55874">
    <property type="entry name" value="ATPase domain of HSP90 chaperone/DNA topoisomerase II/histidine kinase"/>
    <property type="match status" value="1"/>
</dbReference>
<protein>
    <recommendedName>
        <fullName evidence="2">histidine kinase</fullName>
        <ecNumber evidence="2">2.7.13.3</ecNumber>
    </recommendedName>
</protein>
<evidence type="ECO:0000313" key="7">
    <source>
        <dbReference type="EMBL" id="ACM32109.1"/>
    </source>
</evidence>
<keyword evidence="8" id="KW-1185">Reference proteome</keyword>
<dbReference type="SUPFAM" id="SSF52172">
    <property type="entry name" value="CheY-like"/>
    <property type="match status" value="1"/>
</dbReference>
<dbReference type="InterPro" id="IPR005467">
    <property type="entry name" value="His_kinase_dom"/>
</dbReference>
<dbReference type="PROSITE" id="PS50109">
    <property type="entry name" value="HIS_KIN"/>
    <property type="match status" value="1"/>
</dbReference>
<dbReference type="Gene3D" id="3.30.565.10">
    <property type="entry name" value="Histidine kinase-like ATPase, C-terminal domain"/>
    <property type="match status" value="1"/>
</dbReference>
<dbReference type="GO" id="GO:0000155">
    <property type="term" value="F:phosphorelay sensor kinase activity"/>
    <property type="evidence" value="ECO:0007669"/>
    <property type="project" value="InterPro"/>
</dbReference>
<dbReference type="Pfam" id="PF00072">
    <property type="entry name" value="Response_reg"/>
    <property type="match status" value="1"/>
</dbReference>
<evidence type="ECO:0000256" key="1">
    <source>
        <dbReference type="ARBA" id="ARBA00000085"/>
    </source>
</evidence>
<keyword evidence="7" id="KW-0808">Transferase</keyword>
<dbReference type="Pfam" id="PF00512">
    <property type="entry name" value="HisKA"/>
    <property type="match status" value="1"/>
</dbReference>
<organism evidence="7 8">
    <name type="scientific">Acidovorax ebreus (strain TPSY)</name>
    <name type="common">Diaphorobacter sp. (strain TPSY)</name>
    <dbReference type="NCBI Taxonomy" id="535289"/>
    <lineage>
        <taxon>Bacteria</taxon>
        <taxon>Pseudomonadati</taxon>
        <taxon>Pseudomonadota</taxon>
        <taxon>Betaproteobacteria</taxon>
        <taxon>Burkholderiales</taxon>
        <taxon>Comamonadaceae</taxon>
        <taxon>Diaphorobacter</taxon>
    </lineage>
</organism>
<sequence>MIFAPPAAQPASHRTGACVKCLIVDDVPENLVALQALLKDEDVEILMAGSGAQALELLLAHNDVALALLDVQMPEMNGFELAELIRGSERTRHIPLIFITAGSRDQGWQFRGYEKGAVDFLYKPVDPHMLVNKARVFFDLQRQRHALARELQERTEALYINEMLMAVLSHDLRSPLSAIMAVASALQRAPEPAKVQALACNVQQAGRRMGRMIEDLLDVTRARQHGRLAIEPAPMDLGQQAQRVVQEVRAGHPERHLRLEQQGDLRGEWDEERLGQMLANLLGNAMHHGTPDQPVELSLDGAAADTVVLRVSNGGGIDAELLPRLFAPFTGRRNRAGQYQGLGLGLFIVHQIVQAHGGTIDAASQAGRTCFTVTLPRRAVAA</sequence>
<dbReference type="InterPro" id="IPR036890">
    <property type="entry name" value="HATPase_C_sf"/>
</dbReference>
<dbReference type="EC" id="2.7.13.3" evidence="2"/>
<evidence type="ECO:0000259" key="5">
    <source>
        <dbReference type="PROSITE" id="PS50109"/>
    </source>
</evidence>
<comment type="catalytic activity">
    <reaction evidence="1">
        <text>ATP + protein L-histidine = ADP + protein N-phospho-L-histidine.</text>
        <dbReference type="EC" id="2.7.13.3"/>
    </reaction>
</comment>
<evidence type="ECO:0000256" key="4">
    <source>
        <dbReference type="PROSITE-ProRule" id="PRU00169"/>
    </source>
</evidence>
<dbReference type="Pfam" id="PF02518">
    <property type="entry name" value="HATPase_c"/>
    <property type="match status" value="1"/>
</dbReference>
<proteinExistence type="predicted"/>
<dbReference type="CDD" id="cd00082">
    <property type="entry name" value="HisKA"/>
    <property type="match status" value="1"/>
</dbReference>
<keyword evidence="3 4" id="KW-0597">Phosphoprotein</keyword>
<dbReference type="InterPro" id="IPR001789">
    <property type="entry name" value="Sig_transdc_resp-reg_receiver"/>
</dbReference>
<dbReference type="SMART" id="SM00387">
    <property type="entry name" value="HATPase_c"/>
    <property type="match status" value="1"/>
</dbReference>
<dbReference type="KEGG" id="dia:Dtpsy_0629"/>
<evidence type="ECO:0000256" key="2">
    <source>
        <dbReference type="ARBA" id="ARBA00012438"/>
    </source>
</evidence>
<dbReference type="SUPFAM" id="SSF47384">
    <property type="entry name" value="Homodimeric domain of signal transducing histidine kinase"/>
    <property type="match status" value="1"/>
</dbReference>
<feature type="modified residue" description="4-aspartylphosphate" evidence="4">
    <location>
        <position position="70"/>
    </location>
</feature>
<gene>
    <name evidence="7" type="ordered locus">Dtpsy_0629</name>
</gene>
<feature type="domain" description="Histidine kinase" evidence="5">
    <location>
        <begin position="167"/>
        <end position="379"/>
    </location>
</feature>
<dbReference type="Gene3D" id="3.40.50.2300">
    <property type="match status" value="1"/>
</dbReference>
<dbReference type="PANTHER" id="PTHR43547">
    <property type="entry name" value="TWO-COMPONENT HISTIDINE KINASE"/>
    <property type="match status" value="1"/>
</dbReference>
<feature type="domain" description="Response regulatory" evidence="6">
    <location>
        <begin position="20"/>
        <end position="138"/>
    </location>
</feature>
<dbReference type="CDD" id="cd00075">
    <property type="entry name" value="HATPase"/>
    <property type="match status" value="1"/>
</dbReference>
<dbReference type="PROSITE" id="PS50110">
    <property type="entry name" value="RESPONSE_REGULATORY"/>
    <property type="match status" value="1"/>
</dbReference>
<dbReference type="AlphaFoldDB" id="A0A9J9U9H3"/>
<dbReference type="RefSeq" id="WP_012655639.1">
    <property type="nucleotide sequence ID" value="NC_011992.1"/>
</dbReference>
<dbReference type="InterPro" id="IPR004358">
    <property type="entry name" value="Sig_transdc_His_kin-like_C"/>
</dbReference>
<dbReference type="InterPro" id="IPR003594">
    <property type="entry name" value="HATPase_dom"/>
</dbReference>
<name>A0A9J9U9H3_ACIET</name>
<dbReference type="PRINTS" id="PR00344">
    <property type="entry name" value="BCTRLSENSOR"/>
</dbReference>
<dbReference type="SMART" id="SM00448">
    <property type="entry name" value="REC"/>
    <property type="match status" value="1"/>
</dbReference>
<dbReference type="InterPro" id="IPR036097">
    <property type="entry name" value="HisK_dim/P_sf"/>
</dbReference>
<dbReference type="Proteomes" id="UP000000450">
    <property type="component" value="Chromosome"/>
</dbReference>
<dbReference type="SMART" id="SM00388">
    <property type="entry name" value="HisKA"/>
    <property type="match status" value="1"/>
</dbReference>
<evidence type="ECO:0000256" key="3">
    <source>
        <dbReference type="ARBA" id="ARBA00022553"/>
    </source>
</evidence>
<keyword evidence="7" id="KW-0418">Kinase</keyword>
<evidence type="ECO:0000313" key="8">
    <source>
        <dbReference type="Proteomes" id="UP000000450"/>
    </source>
</evidence>
<dbReference type="InterPro" id="IPR011006">
    <property type="entry name" value="CheY-like_superfamily"/>
</dbReference>
<dbReference type="PANTHER" id="PTHR43547:SF2">
    <property type="entry name" value="HYBRID SIGNAL TRANSDUCTION HISTIDINE KINASE C"/>
    <property type="match status" value="1"/>
</dbReference>
<reference evidence="7 8" key="1">
    <citation type="journal article" date="2010" name="J. Bacteriol.">
        <title>Completed genome sequence of the anaerobic iron-oxidizing bacterium Acidovorax ebreus strain TPSY.</title>
        <authorList>
            <person name="Byrne-Bailey K.G."/>
            <person name="Weber K.A."/>
            <person name="Chair A.H."/>
            <person name="Bose S."/>
            <person name="Knox T."/>
            <person name="Spanbauer T.L."/>
            <person name="Chertkov O."/>
            <person name="Coates J.D."/>
        </authorList>
    </citation>
    <scope>NUCLEOTIDE SEQUENCE [LARGE SCALE GENOMIC DNA]</scope>
    <source>
        <strain evidence="7 8">TPSY</strain>
    </source>
</reference>
<dbReference type="InterPro" id="IPR003661">
    <property type="entry name" value="HisK_dim/P_dom"/>
</dbReference>